<feature type="compositionally biased region" description="Polar residues" evidence="1">
    <location>
        <begin position="268"/>
        <end position="286"/>
    </location>
</feature>
<feature type="signal peptide" evidence="2">
    <location>
        <begin position="1"/>
        <end position="23"/>
    </location>
</feature>
<dbReference type="PANTHER" id="PTHR10024:SF252">
    <property type="entry name" value="SYNAPTOTAGMIN-12"/>
    <property type="match status" value="1"/>
</dbReference>
<accession>Q8MQJ2</accession>
<dbReference type="SUPFAM" id="SSF49562">
    <property type="entry name" value="C2 domain (Calcium/lipid-binding domain, CaLB)"/>
    <property type="match status" value="2"/>
</dbReference>
<gene>
    <name evidence="5" type="primary">Syt12</name>
    <name evidence="4 5" type="ORF">CG10617</name>
</gene>
<evidence type="ECO:0000256" key="2">
    <source>
        <dbReference type="SAM" id="SignalP"/>
    </source>
</evidence>
<dbReference type="PANTHER" id="PTHR10024">
    <property type="entry name" value="SYNAPTOTAGMIN"/>
    <property type="match status" value="1"/>
</dbReference>
<evidence type="ECO:0000256" key="1">
    <source>
        <dbReference type="SAM" id="MobiDB-lite"/>
    </source>
</evidence>
<dbReference type="InterPro" id="IPR000008">
    <property type="entry name" value="C2_dom"/>
</dbReference>
<feature type="chain" id="PRO_5004311441" evidence="2">
    <location>
        <begin position="24"/>
        <end position="787"/>
    </location>
</feature>
<dbReference type="SMART" id="SM00239">
    <property type="entry name" value="C2"/>
    <property type="match status" value="2"/>
</dbReference>
<feature type="compositionally biased region" description="Polar residues" evidence="1">
    <location>
        <begin position="232"/>
        <end position="250"/>
    </location>
</feature>
<dbReference type="AlphaFoldDB" id="Q8MQJ2"/>
<dbReference type="VEuPathDB" id="VectorBase:FBgn0261085"/>
<dbReference type="OrthoDB" id="67700at2759"/>
<dbReference type="CDD" id="cd00030">
    <property type="entry name" value="C2"/>
    <property type="match status" value="1"/>
</dbReference>
<dbReference type="Gene3D" id="2.60.40.150">
    <property type="entry name" value="C2 domain"/>
    <property type="match status" value="2"/>
</dbReference>
<dbReference type="InterPro" id="IPR030537">
    <property type="entry name" value="Syt12_C2B"/>
</dbReference>
<feature type="domain" description="C2" evidence="3">
    <location>
        <begin position="481"/>
        <end position="604"/>
    </location>
</feature>
<dbReference type="HOGENOM" id="CLU_324718_0_0_1"/>
<proteinExistence type="evidence at transcript level"/>
<feature type="compositionally biased region" description="Gly residues" evidence="1">
    <location>
        <begin position="188"/>
        <end position="198"/>
    </location>
</feature>
<dbReference type="ExpressionAtlas" id="Q8MQJ2">
    <property type="expression patterns" value="baseline and differential"/>
</dbReference>
<organism evidence="4">
    <name type="scientific">Drosophila melanogaster</name>
    <name type="common">Fruit fly</name>
    <dbReference type="NCBI Taxonomy" id="7227"/>
    <lineage>
        <taxon>Eukaryota</taxon>
        <taxon>Metazoa</taxon>
        <taxon>Ecdysozoa</taxon>
        <taxon>Arthropoda</taxon>
        <taxon>Hexapoda</taxon>
        <taxon>Insecta</taxon>
        <taxon>Pterygota</taxon>
        <taxon>Neoptera</taxon>
        <taxon>Endopterygota</taxon>
        <taxon>Diptera</taxon>
        <taxon>Brachycera</taxon>
        <taxon>Muscomorpha</taxon>
        <taxon>Ephydroidea</taxon>
        <taxon>Drosophilidae</taxon>
        <taxon>Drosophila</taxon>
        <taxon>Sophophora</taxon>
    </lineage>
</organism>
<name>Q8MQJ2_DROME</name>
<protein>
    <submittedName>
        <fullName evidence="4">RE01517p</fullName>
    </submittedName>
</protein>
<dbReference type="Pfam" id="PF00168">
    <property type="entry name" value="C2"/>
    <property type="match status" value="2"/>
</dbReference>
<dbReference type="FunFam" id="2.60.40.150:FF:000330">
    <property type="entry name" value="uncharacterized protein LOC108095502 isoform X2"/>
    <property type="match status" value="1"/>
</dbReference>
<dbReference type="PROSITE" id="PS50004">
    <property type="entry name" value="C2"/>
    <property type="match status" value="2"/>
</dbReference>
<evidence type="ECO:0000313" key="4">
    <source>
        <dbReference type="EMBL" id="AAM76193.1"/>
    </source>
</evidence>
<evidence type="ECO:0000259" key="3">
    <source>
        <dbReference type="PROSITE" id="PS50004"/>
    </source>
</evidence>
<keyword evidence="2" id="KW-0732">Signal</keyword>
<reference evidence="4" key="1">
    <citation type="submission" date="2002-07" db="EMBL/GenBank/DDBJ databases">
        <authorList>
            <person name="Stapleton M."/>
            <person name="Brokstein P."/>
            <person name="Hong L."/>
            <person name="Agbayani A."/>
            <person name="Carlson J."/>
            <person name="Champe M."/>
            <person name="Chavez C."/>
            <person name="Dorsett V."/>
            <person name="Dresnek D."/>
            <person name="Farfan D."/>
            <person name="Frise E."/>
            <person name="George R."/>
            <person name="Gonzalez M."/>
            <person name="Guarin H."/>
            <person name="Kronmiller B."/>
            <person name="Li P."/>
            <person name="Liao G."/>
            <person name="Miranda A."/>
            <person name="Mungall C.J."/>
            <person name="Nunoo J."/>
            <person name="Pacleb J."/>
            <person name="Paragas V."/>
            <person name="Park S."/>
            <person name="Patel S."/>
            <person name="Phouanenavong S."/>
            <person name="Wan K."/>
            <person name="Yu C."/>
            <person name="Lewis S.E."/>
            <person name="Rubin G.M."/>
            <person name="Celniker S."/>
        </authorList>
    </citation>
    <scope>NUCLEOTIDE SEQUENCE</scope>
    <source>
        <strain evidence="4">Berkeley</strain>
    </source>
</reference>
<dbReference type="FlyBase" id="FBgn0261085">
    <property type="gene designation" value="Syt12"/>
</dbReference>
<evidence type="ECO:0000313" key="5">
    <source>
        <dbReference type="FlyBase" id="FBgn0261085"/>
    </source>
</evidence>
<feature type="region of interest" description="Disordered" evidence="1">
    <location>
        <begin position="231"/>
        <end position="287"/>
    </location>
</feature>
<dbReference type="AGR" id="FB:FBgn0261085"/>
<feature type="region of interest" description="Disordered" evidence="1">
    <location>
        <begin position="169"/>
        <end position="209"/>
    </location>
</feature>
<feature type="domain" description="C2" evidence="3">
    <location>
        <begin position="611"/>
        <end position="750"/>
    </location>
</feature>
<dbReference type="CDD" id="cd08406">
    <property type="entry name" value="C2B_Synaptotagmin-12"/>
    <property type="match status" value="1"/>
</dbReference>
<dbReference type="GO" id="GO:0016020">
    <property type="term" value="C:membrane"/>
    <property type="evidence" value="ECO:0000255"/>
    <property type="project" value="FlyBase"/>
</dbReference>
<dbReference type="EMBL" id="AY129451">
    <property type="protein sequence ID" value="AAM76193.1"/>
    <property type="molecule type" value="mRNA"/>
</dbReference>
<dbReference type="FunFam" id="2.60.40.150:FF:000294">
    <property type="entry name" value="Synaptotagmin 1-like Protein"/>
    <property type="match status" value="1"/>
</dbReference>
<sequence>MMSFTITLALLLLAVLILGILFACHCLGPRAANWMRMRSSKEEKIGLSNHKQKLFHANGYMASIQSGSEFLLSTSGSFKRFDTIDKEDYNRSQQTHQTHLFLMNGGGAVSITGSSSALQATTAMWHLPRSGIKIPPPPDRPAPSPNSAAAAGKTVTFSLSQVNEVIMPGEQVTSNDQERRSCLRQNGGTAGGAGGGGVLPQPLEAPPPPRLTASTSVNLSGTAIPRPIAKRQVSTQPANNSGCQPEQTVVTPMREGERKAPALKRRNSSTNPFLCESTEQIPSNPISEPLNATVASLEKTTISTSECTPITAPLETPNGPISTDTPSTIHHNGNPFVERESLSSRLLKTHNTTNPFTGLSQRVKGPHLLQKTISEDYLFRKLGVNCPMANGNGTGPGSGHVNGNGNGTWSFGRSLLRQDSTLSLGMGLGRRNSSQVSLDSHAGSVPGSMDGINLERAISCDSVTSDSTLFLDQLDQPYTQITGYLCVGLNYDQMSISNEGMELTVSVLEAKGLICPFSVESLDTFVRIYLVPDHPGAMQTKVVKGTLTPSYNESFDFWLHKRQARHSLWFHLYHNGPAHTLIGEAEMEIGEMPRPITTWIPLSDSRKCNARWGELMFSLSYLPTAERLTIVVVKARNLKLDGEQPAPESAETVHSVFVKVYLMDKDRKVLKKRTSLKRKDRSPIFNESMIFSVPPPSLTTTQLRVTVFGVTTSGVTPLGHIVAGSCAVGKGLRHWHQMLSSLRKPVAMWHVLRRAVNQPIFTGGAEAVVAAMQNTLQRSTAKRNSIV</sequence>
<dbReference type="InterPro" id="IPR035892">
    <property type="entry name" value="C2_domain_sf"/>
</dbReference>